<dbReference type="SUPFAM" id="SSF52540">
    <property type="entry name" value="P-loop containing nucleoside triphosphate hydrolases"/>
    <property type="match status" value="1"/>
</dbReference>
<proteinExistence type="predicted"/>
<comment type="subcellular location">
    <subcellularLocation>
        <location evidence="1">Cell membrane</location>
        <topology evidence="1">Multi-pass membrane protein</topology>
    </subcellularLocation>
</comment>
<evidence type="ECO:0000256" key="3">
    <source>
        <dbReference type="ARBA" id="ARBA00022989"/>
    </source>
</evidence>
<comment type="caution">
    <text evidence="6">The sequence shown here is derived from an EMBL/GenBank/DDBJ whole genome shotgun (WGS) entry which is preliminary data.</text>
</comment>
<evidence type="ECO:0000313" key="7">
    <source>
        <dbReference type="Proteomes" id="UP000179243"/>
    </source>
</evidence>
<sequence>MKLKANFTLYRRMLGYMAPHLHLAVLGILFILLFTVLSSAGIFTLKPLFDGILTKSKADLHTGSVSSILMLTVFMIVAGVSVKCFSEYSKNMFFLRLNLRIMKRVRVVDVDNGSIAETGTHDDLMKNDGIYKRLYNLQFRDRE</sequence>
<gene>
    <name evidence="6" type="ORF">A2519_02290</name>
</gene>
<feature type="transmembrane region" description="Helical" evidence="5">
    <location>
        <begin position="21"/>
        <end position="45"/>
    </location>
</feature>
<reference evidence="6 7" key="1">
    <citation type="journal article" date="2016" name="Nat. Commun.">
        <title>Thousands of microbial genomes shed light on interconnected biogeochemical processes in an aquifer system.</title>
        <authorList>
            <person name="Anantharaman K."/>
            <person name="Brown C.T."/>
            <person name="Hug L.A."/>
            <person name="Sharon I."/>
            <person name="Castelle C.J."/>
            <person name="Probst A.J."/>
            <person name="Thomas B.C."/>
            <person name="Singh A."/>
            <person name="Wilkins M.J."/>
            <person name="Karaoz U."/>
            <person name="Brodie E.L."/>
            <person name="Williams K.H."/>
            <person name="Hubbard S.S."/>
            <person name="Banfield J.F."/>
        </authorList>
    </citation>
    <scope>NUCLEOTIDE SEQUENCE [LARGE SCALE GENOMIC DNA]</scope>
</reference>
<feature type="transmembrane region" description="Helical" evidence="5">
    <location>
        <begin position="65"/>
        <end position="86"/>
    </location>
</feature>
<dbReference type="Proteomes" id="UP000179243">
    <property type="component" value="Unassembled WGS sequence"/>
</dbReference>
<accession>A0A1F7FB39</accession>
<evidence type="ECO:0000256" key="4">
    <source>
        <dbReference type="ARBA" id="ARBA00023136"/>
    </source>
</evidence>
<dbReference type="GO" id="GO:0005886">
    <property type="term" value="C:plasma membrane"/>
    <property type="evidence" value="ECO:0007669"/>
    <property type="project" value="UniProtKB-SubCell"/>
</dbReference>
<keyword evidence="3 5" id="KW-1133">Transmembrane helix</keyword>
<dbReference type="EMBL" id="MFYX01000081">
    <property type="protein sequence ID" value="OGK03838.1"/>
    <property type="molecule type" value="Genomic_DNA"/>
</dbReference>
<evidence type="ECO:0000256" key="1">
    <source>
        <dbReference type="ARBA" id="ARBA00004651"/>
    </source>
</evidence>
<evidence type="ECO:0000256" key="2">
    <source>
        <dbReference type="ARBA" id="ARBA00022692"/>
    </source>
</evidence>
<evidence type="ECO:0000256" key="5">
    <source>
        <dbReference type="SAM" id="Phobius"/>
    </source>
</evidence>
<dbReference type="AlphaFoldDB" id="A0A1F7FB39"/>
<dbReference type="GO" id="GO:0005524">
    <property type="term" value="F:ATP binding"/>
    <property type="evidence" value="ECO:0007669"/>
    <property type="project" value="InterPro"/>
</dbReference>
<dbReference type="SUPFAM" id="SSF90123">
    <property type="entry name" value="ABC transporter transmembrane region"/>
    <property type="match status" value="1"/>
</dbReference>
<protein>
    <submittedName>
        <fullName evidence="6">Uncharacterized protein</fullName>
    </submittedName>
</protein>
<keyword evidence="2 5" id="KW-0812">Transmembrane</keyword>
<dbReference type="Gene3D" id="1.20.1560.10">
    <property type="entry name" value="ABC transporter type 1, transmembrane domain"/>
    <property type="match status" value="1"/>
</dbReference>
<keyword evidence="4 5" id="KW-0472">Membrane</keyword>
<dbReference type="InterPro" id="IPR027417">
    <property type="entry name" value="P-loop_NTPase"/>
</dbReference>
<evidence type="ECO:0000313" key="6">
    <source>
        <dbReference type="EMBL" id="OGK03838.1"/>
    </source>
</evidence>
<dbReference type="InterPro" id="IPR036640">
    <property type="entry name" value="ABC1_TM_sf"/>
</dbReference>
<organism evidence="6 7">
    <name type="scientific">Candidatus Raymondbacteria bacterium RIFOXYD12_FULL_49_13</name>
    <dbReference type="NCBI Taxonomy" id="1817890"/>
    <lineage>
        <taxon>Bacteria</taxon>
        <taxon>Raymondiibacteriota</taxon>
    </lineage>
</organism>
<name>A0A1F7FB39_UNCRA</name>